<dbReference type="EMBL" id="FOVW01000003">
    <property type="protein sequence ID" value="SFO06119.1"/>
    <property type="molecule type" value="Genomic_DNA"/>
</dbReference>
<dbReference type="STRING" id="226506.SAMN04488519_103278"/>
<dbReference type="AlphaFoldDB" id="A0A1I5E3L7"/>
<dbReference type="Proteomes" id="UP000199564">
    <property type="component" value="Unassembled WGS sequence"/>
</dbReference>
<dbReference type="Gene3D" id="3.30.2310.20">
    <property type="entry name" value="RelE-like"/>
    <property type="match status" value="1"/>
</dbReference>
<organism evidence="1 2">
    <name type="scientific">Algoriphagus ornithinivorans</name>
    <dbReference type="NCBI Taxonomy" id="226506"/>
    <lineage>
        <taxon>Bacteria</taxon>
        <taxon>Pseudomonadati</taxon>
        <taxon>Bacteroidota</taxon>
        <taxon>Cytophagia</taxon>
        <taxon>Cytophagales</taxon>
        <taxon>Cyclobacteriaceae</taxon>
        <taxon>Algoriphagus</taxon>
    </lineage>
</organism>
<gene>
    <name evidence="1" type="ORF">SAMN04488519_103278</name>
</gene>
<protein>
    <submittedName>
        <fullName evidence="1">Phage derived protein Gp49-like</fullName>
    </submittedName>
</protein>
<dbReference type="InterPro" id="IPR035093">
    <property type="entry name" value="RelE/ParE_toxin_dom_sf"/>
</dbReference>
<keyword evidence="2" id="KW-1185">Reference proteome</keyword>
<dbReference type="Pfam" id="PF05973">
    <property type="entry name" value="Gp49"/>
    <property type="match status" value="1"/>
</dbReference>
<accession>A0A1I5E3L7</accession>
<name>A0A1I5E3L7_9BACT</name>
<proteinExistence type="predicted"/>
<dbReference type="RefSeq" id="WP_091651712.1">
    <property type="nucleotide sequence ID" value="NZ_FOVW01000003.1"/>
</dbReference>
<evidence type="ECO:0000313" key="1">
    <source>
        <dbReference type="EMBL" id="SFO06119.1"/>
    </source>
</evidence>
<dbReference type="InterPro" id="IPR009241">
    <property type="entry name" value="HigB-like"/>
</dbReference>
<evidence type="ECO:0000313" key="2">
    <source>
        <dbReference type="Proteomes" id="UP000199564"/>
    </source>
</evidence>
<sequence>MTRSIIFHKNHFIEFYQNLDIKAKNKVQYVLELIKQVERVPEKFLKHLEGTNVLYEIRIEYQSNIYRIFCCFDEGKLVILFNGFQKKSQKTPKKEIEKAERLMKDYFELKKMRDEGL</sequence>
<reference evidence="2" key="1">
    <citation type="submission" date="2016-10" db="EMBL/GenBank/DDBJ databases">
        <authorList>
            <person name="Varghese N."/>
            <person name="Submissions S."/>
        </authorList>
    </citation>
    <scope>NUCLEOTIDE SEQUENCE [LARGE SCALE GENOMIC DNA]</scope>
    <source>
        <strain evidence="2">DSM 15282</strain>
    </source>
</reference>